<gene>
    <name evidence="1" type="ORF">LOK49_LG15G00115</name>
</gene>
<accession>A0ACC0F2A5</accession>
<dbReference type="EMBL" id="CM045768">
    <property type="protein sequence ID" value="KAI7982843.1"/>
    <property type="molecule type" value="Genomic_DNA"/>
</dbReference>
<proteinExistence type="predicted"/>
<sequence>MDQVDCLIRDEVVAGYVCVEMTNAFYSSTLTNFNEIEGGYGPFKGLVKEQVVKQDHSVDMGDWTEIGSFPPEQYNFHQEKISEKRAQLFEDYQQPISNYGVPNTFHLSGTPMPLQPIPAATEQEMTDVQCSEIGEAKKEQPYPFFVTPFELFSNYGSRSNKAREVSVCNLSNQAQMYGWKLSTEEIMRVAGERYVQFSTQRVCDFSTSMHPYGCAMMGLSMDETKDVELVQLLLSAADKLGYQQYDRASRLLSQCEWMSSETGNPVQRIVYYFSEALRERIDRETGRVTLKRAEGGGIYGKSLVLGSSFAFLAHHQAIPFLQAIQCAGMQAILENISSATKVHLIDLQIRSGIHWIILMQALSERDKCPIRLLKITAFETINMQDIVGTCKRLESFAQSLNLPFSITPIFLSDMKDFRAELVNIEADETVAVYSPTVLRSMLSTPDCLDGLMRAIKMLKPAIMVVNEVELSTNSPSFVKRFIEALFSYSAYFDCFEACMQQDNKYRMVLEGIYFRDGIRSLVAVDGGERIDRSVKIDVWRAFFARFGMVEVELSESSLYQARLVFDQFVCKSACHLDKNGKCLIMGWKGTPLHSLSSWKFT</sequence>
<keyword evidence="2" id="KW-1185">Reference proteome</keyword>
<protein>
    <submittedName>
        <fullName evidence="1">DELLA protein RGL1</fullName>
    </submittedName>
</protein>
<evidence type="ECO:0000313" key="2">
    <source>
        <dbReference type="Proteomes" id="UP001060215"/>
    </source>
</evidence>
<name>A0ACC0F2A5_9ERIC</name>
<comment type="caution">
    <text evidence="1">The sequence shown here is derived from an EMBL/GenBank/DDBJ whole genome shotgun (WGS) entry which is preliminary data.</text>
</comment>
<dbReference type="Proteomes" id="UP001060215">
    <property type="component" value="Chromosome 11"/>
</dbReference>
<reference evidence="1 2" key="1">
    <citation type="journal article" date="2022" name="Plant J.">
        <title>Chromosome-level genome of Camellia lanceoleosa provides a valuable resource for understanding genome evolution and self-incompatibility.</title>
        <authorList>
            <person name="Gong W."/>
            <person name="Xiao S."/>
            <person name="Wang L."/>
            <person name="Liao Z."/>
            <person name="Chang Y."/>
            <person name="Mo W."/>
            <person name="Hu G."/>
            <person name="Li W."/>
            <person name="Zhao G."/>
            <person name="Zhu H."/>
            <person name="Hu X."/>
            <person name="Ji K."/>
            <person name="Xiang X."/>
            <person name="Song Q."/>
            <person name="Yuan D."/>
            <person name="Jin S."/>
            <person name="Zhang L."/>
        </authorList>
    </citation>
    <scope>NUCLEOTIDE SEQUENCE [LARGE SCALE GENOMIC DNA]</scope>
    <source>
        <strain evidence="1">SQ_2022a</strain>
    </source>
</reference>
<evidence type="ECO:0000313" key="1">
    <source>
        <dbReference type="EMBL" id="KAI7982843.1"/>
    </source>
</evidence>
<organism evidence="1 2">
    <name type="scientific">Camellia lanceoleosa</name>
    <dbReference type="NCBI Taxonomy" id="1840588"/>
    <lineage>
        <taxon>Eukaryota</taxon>
        <taxon>Viridiplantae</taxon>
        <taxon>Streptophyta</taxon>
        <taxon>Embryophyta</taxon>
        <taxon>Tracheophyta</taxon>
        <taxon>Spermatophyta</taxon>
        <taxon>Magnoliopsida</taxon>
        <taxon>eudicotyledons</taxon>
        <taxon>Gunneridae</taxon>
        <taxon>Pentapetalae</taxon>
        <taxon>asterids</taxon>
        <taxon>Ericales</taxon>
        <taxon>Theaceae</taxon>
        <taxon>Camellia</taxon>
    </lineage>
</organism>